<dbReference type="Proteomes" id="UP001216150">
    <property type="component" value="Unassembled WGS sequence"/>
</dbReference>
<feature type="transmembrane region" description="Helical" evidence="1">
    <location>
        <begin position="53"/>
        <end position="71"/>
    </location>
</feature>
<reference evidence="2 3" key="1">
    <citation type="journal article" date="2023" name="IMA Fungus">
        <title>Comparative genomic study of the Penicillium genus elucidates a diverse pangenome and 15 lateral gene transfer events.</title>
        <authorList>
            <person name="Petersen C."/>
            <person name="Sorensen T."/>
            <person name="Nielsen M.R."/>
            <person name="Sondergaard T.E."/>
            <person name="Sorensen J.L."/>
            <person name="Fitzpatrick D.A."/>
            <person name="Frisvad J.C."/>
            <person name="Nielsen K.L."/>
        </authorList>
    </citation>
    <scope>NUCLEOTIDE SEQUENCE [LARGE SCALE GENOMIC DNA]</scope>
    <source>
        <strain evidence="2 3">IBT 29057</strain>
    </source>
</reference>
<dbReference type="AlphaFoldDB" id="A0AAD6DC48"/>
<protein>
    <submittedName>
        <fullName evidence="2">Uncharacterized protein</fullName>
    </submittedName>
</protein>
<accession>A0AAD6DC48</accession>
<evidence type="ECO:0000256" key="1">
    <source>
        <dbReference type="SAM" id="Phobius"/>
    </source>
</evidence>
<gene>
    <name evidence="2" type="ORF">N7450_010087</name>
</gene>
<feature type="transmembrane region" description="Helical" evidence="1">
    <location>
        <begin position="78"/>
        <end position="96"/>
    </location>
</feature>
<keyword evidence="3" id="KW-1185">Reference proteome</keyword>
<name>A0AAD6DC48_9EURO</name>
<dbReference type="EMBL" id="JAQJAC010000009">
    <property type="protein sequence ID" value="KAJ5573103.1"/>
    <property type="molecule type" value="Genomic_DNA"/>
</dbReference>
<organism evidence="2 3">
    <name type="scientific">Penicillium hetheringtonii</name>
    <dbReference type="NCBI Taxonomy" id="911720"/>
    <lineage>
        <taxon>Eukaryota</taxon>
        <taxon>Fungi</taxon>
        <taxon>Dikarya</taxon>
        <taxon>Ascomycota</taxon>
        <taxon>Pezizomycotina</taxon>
        <taxon>Eurotiomycetes</taxon>
        <taxon>Eurotiomycetidae</taxon>
        <taxon>Eurotiales</taxon>
        <taxon>Aspergillaceae</taxon>
        <taxon>Penicillium</taxon>
    </lineage>
</organism>
<keyword evidence="1" id="KW-0472">Membrane</keyword>
<comment type="caution">
    <text evidence="2">The sequence shown here is derived from an EMBL/GenBank/DDBJ whole genome shotgun (WGS) entry which is preliminary data.</text>
</comment>
<keyword evidence="1" id="KW-0812">Transmembrane</keyword>
<sequence>MPPICTGSSPKSTNQEDKILLVFNNIKNGRIKSIYTAAKLYKILYTTLYIHSYSRLIFFLLCAVAILYLLLERIGYQSLLTVVLNFVYIFCEDIIINEF</sequence>
<proteinExistence type="predicted"/>
<keyword evidence="1" id="KW-1133">Transmembrane helix</keyword>
<evidence type="ECO:0000313" key="3">
    <source>
        <dbReference type="Proteomes" id="UP001216150"/>
    </source>
</evidence>
<evidence type="ECO:0000313" key="2">
    <source>
        <dbReference type="EMBL" id="KAJ5573103.1"/>
    </source>
</evidence>